<comment type="caution">
    <text evidence="7">The sequence shown here is derived from an EMBL/GenBank/DDBJ whole genome shotgun (WGS) entry which is preliminary data.</text>
</comment>
<dbReference type="PANTHER" id="PTHR30532:SF28">
    <property type="entry name" value="PETROBACTIN-BINDING PROTEIN YCLQ"/>
    <property type="match status" value="1"/>
</dbReference>
<dbReference type="PROSITE" id="PS50983">
    <property type="entry name" value="FE_B12_PBP"/>
    <property type="match status" value="1"/>
</dbReference>
<evidence type="ECO:0000313" key="7">
    <source>
        <dbReference type="EMBL" id="ROO83471.1"/>
    </source>
</evidence>
<evidence type="ECO:0000259" key="6">
    <source>
        <dbReference type="PROSITE" id="PS50983"/>
    </source>
</evidence>
<dbReference type="InterPro" id="IPR051313">
    <property type="entry name" value="Bact_iron-sidero_bind"/>
</dbReference>
<sequence>MLTLRSLRRPAVVAAATASLALLLGACGSGENDTTDAAATPAAAAFPVTITSSLGDAVITEEPERIVTLGQGAAETAIALGHIPVGVEDYEWGSDDTGYLPWVHEAITAKGAELPKEFTGGEELDIEAIVELDPDVILAPWSGVTQEQFDLLSDIAPVVAYPGQAWTTPWQDEINIVAKALGLPDKGADLIADIKKQLSDAAATRPDYANHTFSYIYNTGPGTLGVFFPTEQRAEMVAALGLKPDPIVDTFEEVEGTDSALIGLEGAADKLKDTDVVFTFYSDAKNRKEIEAQPLYKAIPAIADGAIVAPTEQPFVTASSMINPLTVPWAIERFLPLIDEAVAKAK</sequence>
<keyword evidence="3" id="KW-0813">Transport</keyword>
<dbReference type="CDD" id="cd01146">
    <property type="entry name" value="FhuD"/>
    <property type="match status" value="1"/>
</dbReference>
<feature type="domain" description="Fe/B12 periplasmic-binding" evidence="6">
    <location>
        <begin position="65"/>
        <end position="342"/>
    </location>
</feature>
<organism evidence="7 8">
    <name type="scientific">Actinocorallia herbida</name>
    <dbReference type="NCBI Taxonomy" id="58109"/>
    <lineage>
        <taxon>Bacteria</taxon>
        <taxon>Bacillati</taxon>
        <taxon>Actinomycetota</taxon>
        <taxon>Actinomycetes</taxon>
        <taxon>Streptosporangiales</taxon>
        <taxon>Thermomonosporaceae</taxon>
        <taxon>Actinocorallia</taxon>
    </lineage>
</organism>
<evidence type="ECO:0000256" key="3">
    <source>
        <dbReference type="ARBA" id="ARBA00022448"/>
    </source>
</evidence>
<dbReference type="Gene3D" id="3.40.50.1980">
    <property type="entry name" value="Nitrogenase molybdenum iron protein domain"/>
    <property type="match status" value="2"/>
</dbReference>
<dbReference type="EMBL" id="RJKE01000001">
    <property type="protein sequence ID" value="ROO83471.1"/>
    <property type="molecule type" value="Genomic_DNA"/>
</dbReference>
<evidence type="ECO:0000256" key="5">
    <source>
        <dbReference type="SAM" id="SignalP"/>
    </source>
</evidence>
<dbReference type="Pfam" id="PF01497">
    <property type="entry name" value="Peripla_BP_2"/>
    <property type="match status" value="1"/>
</dbReference>
<comment type="subcellular location">
    <subcellularLocation>
        <location evidence="1">Cell envelope</location>
    </subcellularLocation>
</comment>
<evidence type="ECO:0000256" key="1">
    <source>
        <dbReference type="ARBA" id="ARBA00004196"/>
    </source>
</evidence>
<dbReference type="InterPro" id="IPR002491">
    <property type="entry name" value="ABC_transptr_periplasmic_BD"/>
</dbReference>
<comment type="similarity">
    <text evidence="2">Belongs to the bacterial solute-binding protein 8 family.</text>
</comment>
<dbReference type="SUPFAM" id="SSF53807">
    <property type="entry name" value="Helical backbone' metal receptor"/>
    <property type="match status" value="1"/>
</dbReference>
<feature type="signal peptide" evidence="5">
    <location>
        <begin position="1"/>
        <end position="21"/>
    </location>
</feature>
<accession>A0A3N1CQ77</accession>
<dbReference type="PANTHER" id="PTHR30532">
    <property type="entry name" value="IRON III DICITRATE-BINDING PERIPLASMIC PROTEIN"/>
    <property type="match status" value="1"/>
</dbReference>
<proteinExistence type="inferred from homology"/>
<reference evidence="7 8" key="1">
    <citation type="submission" date="2018-11" db="EMBL/GenBank/DDBJ databases">
        <title>Sequencing the genomes of 1000 actinobacteria strains.</title>
        <authorList>
            <person name="Klenk H.-P."/>
        </authorList>
    </citation>
    <scope>NUCLEOTIDE SEQUENCE [LARGE SCALE GENOMIC DNA]</scope>
    <source>
        <strain evidence="7 8">DSM 44254</strain>
    </source>
</reference>
<dbReference type="PROSITE" id="PS51257">
    <property type="entry name" value="PROKAR_LIPOPROTEIN"/>
    <property type="match status" value="1"/>
</dbReference>
<dbReference type="Proteomes" id="UP000272400">
    <property type="component" value="Unassembled WGS sequence"/>
</dbReference>
<dbReference type="GO" id="GO:1901678">
    <property type="term" value="P:iron coordination entity transport"/>
    <property type="evidence" value="ECO:0007669"/>
    <property type="project" value="UniProtKB-ARBA"/>
</dbReference>
<evidence type="ECO:0000256" key="4">
    <source>
        <dbReference type="ARBA" id="ARBA00022729"/>
    </source>
</evidence>
<protein>
    <submittedName>
        <fullName evidence="7">Iron complex transport system substrate-binding protein</fullName>
    </submittedName>
</protein>
<name>A0A3N1CQ77_9ACTN</name>
<feature type="chain" id="PRO_5039192210" evidence="5">
    <location>
        <begin position="22"/>
        <end position="346"/>
    </location>
</feature>
<dbReference type="GO" id="GO:0030288">
    <property type="term" value="C:outer membrane-bounded periplasmic space"/>
    <property type="evidence" value="ECO:0007669"/>
    <property type="project" value="TreeGrafter"/>
</dbReference>
<keyword evidence="4 5" id="KW-0732">Signal</keyword>
<dbReference type="OrthoDB" id="1846031at2"/>
<evidence type="ECO:0000256" key="2">
    <source>
        <dbReference type="ARBA" id="ARBA00008814"/>
    </source>
</evidence>
<dbReference type="RefSeq" id="WP_123662666.1">
    <property type="nucleotide sequence ID" value="NZ_RJKE01000001.1"/>
</dbReference>
<keyword evidence="8" id="KW-1185">Reference proteome</keyword>
<gene>
    <name evidence="7" type="ORF">EDD29_0974</name>
</gene>
<dbReference type="AlphaFoldDB" id="A0A3N1CQ77"/>
<evidence type="ECO:0000313" key="8">
    <source>
        <dbReference type="Proteomes" id="UP000272400"/>
    </source>
</evidence>